<protein>
    <submittedName>
        <fullName evidence="1">Uncharacterized protein</fullName>
    </submittedName>
</protein>
<reference evidence="1 2" key="1">
    <citation type="journal article" date="2019" name="Int. J. Syst. Evol. Microbiol.">
        <title>The Draft Whole-Genome Sequence of the Antibiotic Producer Empedobacter haloabium ATCC 31962 Provides Indications for Its Taxonomic Reclassification.</title>
        <authorList>
            <person name="Miess H."/>
            <person name="Arlt P."/>
            <person name="Apel A.K."/>
            <person name="Weber T."/>
            <person name="Nieselt K."/>
            <person name="Hanssen F."/>
            <person name="Czemmel S."/>
            <person name="Nahnsen S."/>
            <person name="Gross H."/>
        </authorList>
    </citation>
    <scope>NUCLEOTIDE SEQUENCE [LARGE SCALE GENOMIC DNA]</scope>
    <source>
        <strain evidence="1 2">ATCC 31962</strain>
    </source>
</reference>
<evidence type="ECO:0000313" key="2">
    <source>
        <dbReference type="Proteomes" id="UP000321323"/>
    </source>
</evidence>
<gene>
    <name evidence="1" type="ORF">E7V67_005370</name>
</gene>
<proteinExistence type="predicted"/>
<sequence>MATDDQFRACRRSNYVRAAYVEAAIRVNDMFGSDRAYWILIRERVPAPVIERILKGGKEHVRCKDRRYATRVAGTRERDRDCPPGNVRSDELTSQRIEVALVFQAMLGTDAAAHYLRDAGIPVWITARVLGSTKRRPSPDLVEA</sequence>
<dbReference type="EMBL" id="CP136508">
    <property type="protein sequence ID" value="WUR14537.1"/>
    <property type="molecule type" value="Genomic_DNA"/>
</dbReference>
<organism evidence="1 2">
    <name type="scientific">[Empedobacter] haloabium</name>
    <dbReference type="NCBI Taxonomy" id="592317"/>
    <lineage>
        <taxon>Bacteria</taxon>
        <taxon>Pseudomonadati</taxon>
        <taxon>Pseudomonadota</taxon>
        <taxon>Betaproteobacteria</taxon>
        <taxon>Burkholderiales</taxon>
        <taxon>Oxalobacteraceae</taxon>
        <taxon>Telluria group</taxon>
        <taxon>Telluria group incertae sedis</taxon>
    </lineage>
</organism>
<name>A0ABZ1UP96_9BURK</name>
<dbReference type="Proteomes" id="UP000321323">
    <property type="component" value="Chromosome"/>
</dbReference>
<accession>A0ABZ1UP96</accession>
<evidence type="ECO:0000313" key="1">
    <source>
        <dbReference type="EMBL" id="WUR14537.1"/>
    </source>
</evidence>
<keyword evidence="2" id="KW-1185">Reference proteome</keyword>